<keyword evidence="1" id="KW-0805">Transcription regulation</keyword>
<evidence type="ECO:0000256" key="3">
    <source>
        <dbReference type="ARBA" id="ARBA00023163"/>
    </source>
</evidence>
<evidence type="ECO:0000313" key="5">
    <source>
        <dbReference type="EMBL" id="ASK64253.1"/>
    </source>
</evidence>
<name>A0A220U949_9BACI</name>
<dbReference type="Gene3D" id="1.10.10.60">
    <property type="entry name" value="Homeodomain-like"/>
    <property type="match status" value="2"/>
</dbReference>
<organism evidence="5 6">
    <name type="scientific">Virgibacillus phasianinus</name>
    <dbReference type="NCBI Taxonomy" id="2017483"/>
    <lineage>
        <taxon>Bacteria</taxon>
        <taxon>Bacillati</taxon>
        <taxon>Bacillota</taxon>
        <taxon>Bacilli</taxon>
        <taxon>Bacillales</taxon>
        <taxon>Bacillaceae</taxon>
        <taxon>Virgibacillus</taxon>
    </lineage>
</organism>
<evidence type="ECO:0000259" key="4">
    <source>
        <dbReference type="PROSITE" id="PS01124"/>
    </source>
</evidence>
<accession>A0A220U949</accession>
<dbReference type="InterPro" id="IPR018060">
    <property type="entry name" value="HTH_AraC"/>
</dbReference>
<dbReference type="SUPFAM" id="SSF46689">
    <property type="entry name" value="Homeodomain-like"/>
    <property type="match status" value="2"/>
</dbReference>
<dbReference type="InterPro" id="IPR009057">
    <property type="entry name" value="Homeodomain-like_sf"/>
</dbReference>
<gene>
    <name evidence="5" type="ORF">CFK37_01655</name>
</gene>
<dbReference type="EMBL" id="CP022315">
    <property type="protein sequence ID" value="ASK64253.1"/>
    <property type="molecule type" value="Genomic_DNA"/>
</dbReference>
<dbReference type="OrthoDB" id="5337216at2"/>
<dbReference type="PROSITE" id="PS00041">
    <property type="entry name" value="HTH_ARAC_FAMILY_1"/>
    <property type="match status" value="2"/>
</dbReference>
<dbReference type="InterPro" id="IPR018062">
    <property type="entry name" value="HTH_AraC-typ_CS"/>
</dbReference>
<dbReference type="AlphaFoldDB" id="A0A220U949"/>
<reference evidence="5 6" key="1">
    <citation type="submission" date="2017-07" db="EMBL/GenBank/DDBJ databases">
        <title>Virgibacillus sp. LM2416.</title>
        <authorList>
            <person name="Tak E.J."/>
            <person name="Bae J.-W."/>
        </authorList>
    </citation>
    <scope>NUCLEOTIDE SEQUENCE [LARGE SCALE GENOMIC DNA]</scope>
    <source>
        <strain evidence="5 6">LM2416</strain>
    </source>
</reference>
<dbReference type="GO" id="GO:0043565">
    <property type="term" value="F:sequence-specific DNA binding"/>
    <property type="evidence" value="ECO:0007669"/>
    <property type="project" value="InterPro"/>
</dbReference>
<dbReference type="KEGG" id="vil:CFK37_01655"/>
<evidence type="ECO:0000256" key="1">
    <source>
        <dbReference type="ARBA" id="ARBA00023015"/>
    </source>
</evidence>
<dbReference type="SMART" id="SM00342">
    <property type="entry name" value="HTH_ARAC"/>
    <property type="match status" value="1"/>
</dbReference>
<feature type="domain" description="HTH araC/xylS-type" evidence="4">
    <location>
        <begin position="49"/>
        <end position="147"/>
    </location>
</feature>
<keyword evidence="6" id="KW-1185">Reference proteome</keyword>
<dbReference type="Pfam" id="PF12833">
    <property type="entry name" value="HTH_18"/>
    <property type="match status" value="1"/>
</dbReference>
<keyword evidence="2" id="KW-0238">DNA-binding</keyword>
<evidence type="ECO:0000313" key="6">
    <source>
        <dbReference type="Proteomes" id="UP000198312"/>
    </source>
</evidence>
<dbReference type="PANTHER" id="PTHR43280">
    <property type="entry name" value="ARAC-FAMILY TRANSCRIPTIONAL REGULATOR"/>
    <property type="match status" value="1"/>
</dbReference>
<dbReference type="GO" id="GO:0003700">
    <property type="term" value="F:DNA-binding transcription factor activity"/>
    <property type="evidence" value="ECO:0007669"/>
    <property type="project" value="InterPro"/>
</dbReference>
<sequence length="152" mass="17503">MLFNQDASEKSQQLFIENALTQLVILMLQYGPGSHLKELPTFQANDELHKVINALKDSYDDDWTLDEMAMQSGLSKYQFAHLFKQTTGLSPYSWLQIYRLIRSQELLTRTTSSILEIALQVGFKNVGAYNQLFKKVYGKTPTAFRMFHDGNK</sequence>
<protein>
    <submittedName>
        <fullName evidence="5">AraC family transcriptional regulator</fullName>
    </submittedName>
</protein>
<dbReference type="InterPro" id="IPR020449">
    <property type="entry name" value="Tscrpt_reg_AraC-type_HTH"/>
</dbReference>
<dbReference type="PRINTS" id="PR00032">
    <property type="entry name" value="HTHARAC"/>
</dbReference>
<keyword evidence="3" id="KW-0804">Transcription</keyword>
<dbReference type="Proteomes" id="UP000198312">
    <property type="component" value="Chromosome"/>
</dbReference>
<dbReference type="PROSITE" id="PS01124">
    <property type="entry name" value="HTH_ARAC_FAMILY_2"/>
    <property type="match status" value="1"/>
</dbReference>
<evidence type="ECO:0000256" key="2">
    <source>
        <dbReference type="ARBA" id="ARBA00023125"/>
    </source>
</evidence>
<proteinExistence type="predicted"/>
<dbReference type="PANTHER" id="PTHR43280:SF2">
    <property type="entry name" value="HTH-TYPE TRANSCRIPTIONAL REGULATOR EXSA"/>
    <property type="match status" value="1"/>
</dbReference>